<dbReference type="EMBL" id="JASCZI010243692">
    <property type="protein sequence ID" value="MED6213487.1"/>
    <property type="molecule type" value="Genomic_DNA"/>
</dbReference>
<reference evidence="2 3" key="1">
    <citation type="journal article" date="2023" name="Plants (Basel)">
        <title>Bridging the Gap: Combining Genomics and Transcriptomics Approaches to Understand Stylosanthes scabra, an Orphan Legume from the Brazilian Caatinga.</title>
        <authorList>
            <person name="Ferreira-Neto J.R.C."/>
            <person name="da Silva M.D."/>
            <person name="Binneck E."/>
            <person name="de Melo N.F."/>
            <person name="da Silva R.H."/>
            <person name="de Melo A.L.T.M."/>
            <person name="Pandolfi V."/>
            <person name="Bustamante F.O."/>
            <person name="Brasileiro-Vidal A.C."/>
            <person name="Benko-Iseppon A.M."/>
        </authorList>
    </citation>
    <scope>NUCLEOTIDE SEQUENCE [LARGE SCALE GENOMIC DNA]</scope>
    <source>
        <tissue evidence="2">Leaves</tissue>
    </source>
</reference>
<comment type="caution">
    <text evidence="2">The sequence shown here is derived from an EMBL/GenBank/DDBJ whole genome shotgun (WGS) entry which is preliminary data.</text>
</comment>
<feature type="non-terminal residue" evidence="2">
    <location>
        <position position="1"/>
    </location>
</feature>
<dbReference type="Proteomes" id="UP001341840">
    <property type="component" value="Unassembled WGS sequence"/>
</dbReference>
<evidence type="ECO:0000313" key="2">
    <source>
        <dbReference type="EMBL" id="MED6213487.1"/>
    </source>
</evidence>
<evidence type="ECO:0000256" key="1">
    <source>
        <dbReference type="SAM" id="MobiDB-lite"/>
    </source>
</evidence>
<name>A0ABU6YUS5_9FABA</name>
<organism evidence="2 3">
    <name type="scientific">Stylosanthes scabra</name>
    <dbReference type="NCBI Taxonomy" id="79078"/>
    <lineage>
        <taxon>Eukaryota</taxon>
        <taxon>Viridiplantae</taxon>
        <taxon>Streptophyta</taxon>
        <taxon>Embryophyta</taxon>
        <taxon>Tracheophyta</taxon>
        <taxon>Spermatophyta</taxon>
        <taxon>Magnoliopsida</taxon>
        <taxon>eudicotyledons</taxon>
        <taxon>Gunneridae</taxon>
        <taxon>Pentapetalae</taxon>
        <taxon>rosids</taxon>
        <taxon>fabids</taxon>
        <taxon>Fabales</taxon>
        <taxon>Fabaceae</taxon>
        <taxon>Papilionoideae</taxon>
        <taxon>50 kb inversion clade</taxon>
        <taxon>dalbergioids sensu lato</taxon>
        <taxon>Dalbergieae</taxon>
        <taxon>Pterocarpus clade</taxon>
        <taxon>Stylosanthes</taxon>
    </lineage>
</organism>
<proteinExistence type="predicted"/>
<keyword evidence="3" id="KW-1185">Reference proteome</keyword>
<gene>
    <name evidence="2" type="ORF">PIB30_093917</name>
</gene>
<protein>
    <submittedName>
        <fullName evidence="2">Uncharacterized protein</fullName>
    </submittedName>
</protein>
<evidence type="ECO:0000313" key="3">
    <source>
        <dbReference type="Proteomes" id="UP001341840"/>
    </source>
</evidence>
<sequence>TVRGDVRRAGGTPMTPAMSAKGEGEGLGLWPVGCVVETGRAPLALRIGSLSTSLRLGFT</sequence>
<feature type="region of interest" description="Disordered" evidence="1">
    <location>
        <begin position="1"/>
        <end position="22"/>
    </location>
</feature>
<accession>A0ABU6YUS5</accession>